<dbReference type="Pfam" id="PF00636">
    <property type="entry name" value="Ribonuclease_3"/>
    <property type="match status" value="2"/>
</dbReference>
<dbReference type="GO" id="GO:0005524">
    <property type="term" value="F:ATP binding"/>
    <property type="evidence" value="ECO:0007669"/>
    <property type="project" value="UniProtKB-KW"/>
</dbReference>
<reference evidence="13" key="2">
    <citation type="submission" date="2023-06" db="EMBL/GenBank/DDBJ databases">
        <authorList>
            <consortium name="Lawrence Berkeley National Laboratory"/>
            <person name="Haridas S."/>
            <person name="Hensen N."/>
            <person name="Bonometti L."/>
            <person name="Westerberg I."/>
            <person name="Brannstrom I.O."/>
            <person name="Guillou S."/>
            <person name="Cros-Aarteil S."/>
            <person name="Calhoun S."/>
            <person name="Kuo A."/>
            <person name="Mondo S."/>
            <person name="Pangilinan J."/>
            <person name="Riley R."/>
            <person name="Labutti K."/>
            <person name="Andreopoulos B."/>
            <person name="Lipzen A."/>
            <person name="Chen C."/>
            <person name="Yanf M."/>
            <person name="Daum C."/>
            <person name="Ng V."/>
            <person name="Clum A."/>
            <person name="Steindorff A."/>
            <person name="Ohm R."/>
            <person name="Martin F."/>
            <person name="Silar P."/>
            <person name="Natvig D."/>
            <person name="Lalanne C."/>
            <person name="Gautier V."/>
            <person name="Ament-Velasquez S.L."/>
            <person name="Kruys A."/>
            <person name="Hutchinson M.I."/>
            <person name="Powell A.J."/>
            <person name="Barry K."/>
            <person name="Miller A.N."/>
            <person name="Grigoriev I.V."/>
            <person name="Debuchy R."/>
            <person name="Gladieux P."/>
            <person name="Thoren M.H."/>
            <person name="Johannesson H."/>
        </authorList>
    </citation>
    <scope>NUCLEOTIDE SEQUENCE</scope>
    <source>
        <strain evidence="13">SMH4131-1</strain>
    </source>
</reference>
<feature type="domain" description="RNase III" evidence="9">
    <location>
        <begin position="1064"/>
        <end position="1262"/>
    </location>
</feature>
<dbReference type="Pfam" id="PF00271">
    <property type="entry name" value="Helicase_C"/>
    <property type="match status" value="1"/>
</dbReference>
<dbReference type="GO" id="GO:0030422">
    <property type="term" value="P:siRNA processing"/>
    <property type="evidence" value="ECO:0007669"/>
    <property type="project" value="TreeGrafter"/>
</dbReference>
<evidence type="ECO:0000313" key="14">
    <source>
        <dbReference type="Proteomes" id="UP001286456"/>
    </source>
</evidence>
<sequence>MLNPSSAVLRIIKELERSEKMVWFLAPTVPLAAQQFEVLRAQIPAVQSKLICGSGGVVAWSEKRIWDDFLSNVRIVVSTPQILLDAVNHAFVRLDSLSLIVFDEAHNCVKRNPGARLMNECYKKAKAANQAVPHILGLTASPLMRSNLDDLETLEATMDAVCRSPSEHRDELMAQVNRPEMMAVAFGPLVDPEDSEYATPTMSSLRAVHLSLDIRRDPYVLQLKAQNTPRSIQKLRQAIMQNKTYTQQKLKALYARAGELYKHIGSWAADYYLHRVISFFLDDLHGGVEDWNDEERRYLAEAFRKIDLPKIPEEPAHLSAKARKLIEILGSHTGDTIGIVFVKERATVAVLSHVLSVHSSIRGRYRVGSMVGTSKVPGSRKDFLDLSRKEDLFSLEHFRKGKTNLLVATSVLEEGIDVPACNLVICFDEPSNLKSFIQRRGRARSMASKLYLLVEDLSNASLTGWQKLEQDMKLKYEDDQRERTSLLELEDSEPDGYPVLVDETTGARLTIRDAKQHLEHFCSTLSTRKFVDWTPYYVTHQVGGKIFAGKKQPLIKATVHLPVTLAPELRKTESLRAWFSGTNAIMDAAFQAYHRLYRAGLVNQNLLPLRDSDLFKVVKPRAGIATVKELLNPWAQVALSWQAHRDLFKRRLIFSNREKTEYAEFELVLPVPIPTLGPLTFYWGSEPSWLITMEPDTNMSGLEDTAHGGDHKADHTNALIDLAFGYQPRHRPDPSKQYPLRLVSLSRDVGVHDVAEDELDPEVMRNLDQGHIIRHITEFNHPYLFAGWLPSKPEAELVGRPFRGFETAPQDEPYVVVKTWPRRAGSFHPVSQAEGLPSIKPYPRVLPASQIRVDNVPSVFMHFSQLIPGFTHALEVHLIARDLLESRLHEIGITDLSLVVTAICSTASRMPTNYQRVEFLGDSILKFCTTINAAAKNLLWTEGWLSVYKDNIVSNSRLCRSAVEFGLDRYIVYKQFTLHRWTSPAVEDLVQNPPDQTATRQLATKTLADVVEALIGVSFLSGGTPKALKCMSLFLPDVEWRSIEAGREALYGYAPDNVFLVVTLKPVESLLGYTFTKKSLLVEAMTHPSFGASDTASLDRLEFIGDAILDYIIVKHLFAVNDPAPLDDAEMHLLRTALVNGDILAFLIMEWAVEEDQIDPNVDPTAVDLDDDGNNTGTGNPPSFTRSKIKLPLWSFMRHSSGDLGIIQRETAQRHAAMRDAILAAIHTGTHYPWALLARLQAQKFYSDLFESVLGAVWADSGSLEACEQLVERVGILPYMRRLMRDKVHVLHPKEELGRLACNEKVQYITGEVEGRVGAAEENEDDVEREWWCRVMVGERSVAEVVGGVSREEARVRAAMEACRILKA</sequence>
<dbReference type="Pfam" id="PF03368">
    <property type="entry name" value="Dicer_dimer"/>
    <property type="match status" value="1"/>
</dbReference>
<dbReference type="SMART" id="SM00535">
    <property type="entry name" value="RIBOc"/>
    <property type="match status" value="2"/>
</dbReference>
<gene>
    <name evidence="13" type="ORF">B0T19DRAFT_255450</name>
</gene>
<reference evidence="13" key="1">
    <citation type="journal article" date="2023" name="Mol. Phylogenet. Evol.">
        <title>Genome-scale phylogeny and comparative genomics of the fungal order Sordariales.</title>
        <authorList>
            <person name="Hensen N."/>
            <person name="Bonometti L."/>
            <person name="Westerberg I."/>
            <person name="Brannstrom I.O."/>
            <person name="Guillou S."/>
            <person name="Cros-Aarteil S."/>
            <person name="Calhoun S."/>
            <person name="Haridas S."/>
            <person name="Kuo A."/>
            <person name="Mondo S."/>
            <person name="Pangilinan J."/>
            <person name="Riley R."/>
            <person name="LaButti K."/>
            <person name="Andreopoulos B."/>
            <person name="Lipzen A."/>
            <person name="Chen C."/>
            <person name="Yan M."/>
            <person name="Daum C."/>
            <person name="Ng V."/>
            <person name="Clum A."/>
            <person name="Steindorff A."/>
            <person name="Ohm R.A."/>
            <person name="Martin F."/>
            <person name="Silar P."/>
            <person name="Natvig D.O."/>
            <person name="Lalanne C."/>
            <person name="Gautier V."/>
            <person name="Ament-Velasquez S.L."/>
            <person name="Kruys A."/>
            <person name="Hutchinson M.I."/>
            <person name="Powell A.J."/>
            <person name="Barry K."/>
            <person name="Miller A.N."/>
            <person name="Grigoriev I.V."/>
            <person name="Debuchy R."/>
            <person name="Gladieux P."/>
            <person name="Hiltunen Thoren M."/>
            <person name="Johannesson H."/>
        </authorList>
    </citation>
    <scope>NUCLEOTIDE SEQUENCE</scope>
    <source>
        <strain evidence="13">SMH4131-1</strain>
    </source>
</reference>
<protein>
    <recommendedName>
        <fullName evidence="15">Dicer-like protein 2</fullName>
    </recommendedName>
</protein>
<proteinExistence type="inferred from homology"/>
<dbReference type="CDD" id="cd18802">
    <property type="entry name" value="SF2_C_dicer"/>
    <property type="match status" value="1"/>
</dbReference>
<evidence type="ECO:0000256" key="4">
    <source>
        <dbReference type="ARBA" id="ARBA00022801"/>
    </source>
</evidence>
<keyword evidence="14" id="KW-1185">Reference proteome</keyword>
<evidence type="ECO:0000259" key="11">
    <source>
        <dbReference type="PROSITE" id="PS51194"/>
    </source>
</evidence>
<keyword evidence="2" id="KW-0677">Repeat</keyword>
<dbReference type="PROSITE" id="PS51192">
    <property type="entry name" value="HELICASE_ATP_BIND_1"/>
    <property type="match status" value="1"/>
</dbReference>
<keyword evidence="7" id="KW-0051">Antiviral defense</keyword>
<dbReference type="CDD" id="cd00593">
    <property type="entry name" value="RIBOc"/>
    <property type="match status" value="2"/>
</dbReference>
<evidence type="ECO:0000256" key="6">
    <source>
        <dbReference type="ARBA" id="ARBA00022840"/>
    </source>
</evidence>
<feature type="domain" description="Helicase ATP-binding" evidence="10">
    <location>
        <begin position="1"/>
        <end position="160"/>
    </location>
</feature>
<dbReference type="SUPFAM" id="SSF54768">
    <property type="entry name" value="dsRNA-binding domain-like"/>
    <property type="match status" value="1"/>
</dbReference>
<dbReference type="GO" id="GO:0003723">
    <property type="term" value="F:RNA binding"/>
    <property type="evidence" value="ECO:0007669"/>
    <property type="project" value="UniProtKB-UniRule"/>
</dbReference>
<dbReference type="GO" id="GO:0050688">
    <property type="term" value="P:regulation of defense response to virus"/>
    <property type="evidence" value="ECO:0007669"/>
    <property type="project" value="UniProtKB-KW"/>
</dbReference>
<dbReference type="GO" id="GO:0051607">
    <property type="term" value="P:defense response to virus"/>
    <property type="evidence" value="ECO:0007669"/>
    <property type="project" value="UniProtKB-KW"/>
</dbReference>
<evidence type="ECO:0000313" key="13">
    <source>
        <dbReference type="EMBL" id="KAK3321017.1"/>
    </source>
</evidence>
<evidence type="ECO:0000256" key="1">
    <source>
        <dbReference type="ARBA" id="ARBA00022721"/>
    </source>
</evidence>
<accession>A0AAE0M6E7</accession>
<evidence type="ECO:0000256" key="3">
    <source>
        <dbReference type="ARBA" id="ARBA00022741"/>
    </source>
</evidence>
<evidence type="ECO:0000259" key="10">
    <source>
        <dbReference type="PROSITE" id="PS51192"/>
    </source>
</evidence>
<dbReference type="PROSITE" id="PS50142">
    <property type="entry name" value="RNASE_3_2"/>
    <property type="match status" value="2"/>
</dbReference>
<dbReference type="InterPro" id="IPR014001">
    <property type="entry name" value="Helicase_ATP-bd"/>
</dbReference>
<dbReference type="Gene3D" id="3.30.160.380">
    <property type="entry name" value="Dicer dimerisation domain"/>
    <property type="match status" value="1"/>
</dbReference>
<keyword evidence="6" id="KW-0067">ATP-binding</keyword>
<dbReference type="InterPro" id="IPR011545">
    <property type="entry name" value="DEAD/DEAH_box_helicase_dom"/>
</dbReference>
<evidence type="ECO:0000256" key="8">
    <source>
        <dbReference type="PROSITE-ProRule" id="PRU00657"/>
    </source>
</evidence>
<dbReference type="InterPro" id="IPR027417">
    <property type="entry name" value="P-loop_NTPase"/>
</dbReference>
<name>A0AAE0M6E7_9PEZI</name>
<dbReference type="InterPro" id="IPR005034">
    <property type="entry name" value="Dicer_dimerisation"/>
</dbReference>
<dbReference type="PANTHER" id="PTHR14950">
    <property type="entry name" value="DICER-RELATED"/>
    <property type="match status" value="1"/>
</dbReference>
<feature type="domain" description="Helicase C-terminal" evidence="11">
    <location>
        <begin position="321"/>
        <end position="490"/>
    </location>
</feature>
<dbReference type="Proteomes" id="UP001286456">
    <property type="component" value="Unassembled WGS sequence"/>
</dbReference>
<evidence type="ECO:0000256" key="2">
    <source>
        <dbReference type="ARBA" id="ARBA00022737"/>
    </source>
</evidence>
<dbReference type="GO" id="GO:0005634">
    <property type="term" value="C:nucleus"/>
    <property type="evidence" value="ECO:0007669"/>
    <property type="project" value="TreeGrafter"/>
</dbReference>
<dbReference type="Gene3D" id="1.10.1520.10">
    <property type="entry name" value="Ribonuclease III domain"/>
    <property type="match status" value="2"/>
</dbReference>
<evidence type="ECO:0000259" key="12">
    <source>
        <dbReference type="PROSITE" id="PS51327"/>
    </source>
</evidence>
<dbReference type="GO" id="GO:0004386">
    <property type="term" value="F:helicase activity"/>
    <property type="evidence" value="ECO:0007669"/>
    <property type="project" value="UniProtKB-KW"/>
</dbReference>
<dbReference type="PROSITE" id="PS51194">
    <property type="entry name" value="HELICASE_CTER"/>
    <property type="match status" value="1"/>
</dbReference>
<dbReference type="SUPFAM" id="SSF69065">
    <property type="entry name" value="RNase III domain-like"/>
    <property type="match status" value="2"/>
</dbReference>
<dbReference type="EMBL" id="JAUEPO010000005">
    <property type="protein sequence ID" value="KAK3321017.1"/>
    <property type="molecule type" value="Genomic_DNA"/>
</dbReference>
<dbReference type="InterPro" id="IPR000999">
    <property type="entry name" value="RNase_III_dom"/>
</dbReference>
<keyword evidence="3" id="KW-0547">Nucleotide-binding</keyword>
<comment type="similarity">
    <text evidence="8">Belongs to the helicase family. Dicer subfamily.</text>
</comment>
<dbReference type="GO" id="GO:0004525">
    <property type="term" value="F:ribonuclease III activity"/>
    <property type="evidence" value="ECO:0007669"/>
    <property type="project" value="InterPro"/>
</dbReference>
<dbReference type="Gene3D" id="3.40.50.300">
    <property type="entry name" value="P-loop containing nucleotide triphosphate hydrolases"/>
    <property type="match status" value="2"/>
</dbReference>
<dbReference type="PROSITE" id="PS51327">
    <property type="entry name" value="DICER_DSRBF"/>
    <property type="match status" value="1"/>
</dbReference>
<dbReference type="PANTHER" id="PTHR14950:SF37">
    <property type="entry name" value="ENDORIBONUCLEASE DICER"/>
    <property type="match status" value="1"/>
</dbReference>
<dbReference type="InterPro" id="IPR038248">
    <property type="entry name" value="Dicer_dimer_sf"/>
</dbReference>
<comment type="caution">
    <text evidence="13">The sequence shown here is derived from an EMBL/GenBank/DDBJ whole genome shotgun (WGS) entry which is preliminary data.</text>
</comment>
<dbReference type="Pfam" id="PF00270">
    <property type="entry name" value="DEAD"/>
    <property type="match status" value="1"/>
</dbReference>
<feature type="domain" description="Dicer dsRNA-binding fold" evidence="12">
    <location>
        <begin position="514"/>
        <end position="616"/>
    </location>
</feature>
<evidence type="ECO:0000259" key="9">
    <source>
        <dbReference type="PROSITE" id="PS50142"/>
    </source>
</evidence>
<evidence type="ECO:0000256" key="7">
    <source>
        <dbReference type="ARBA" id="ARBA00023118"/>
    </source>
</evidence>
<feature type="domain" description="RNase III" evidence="9">
    <location>
        <begin position="880"/>
        <end position="1023"/>
    </location>
</feature>
<dbReference type="GO" id="GO:0005737">
    <property type="term" value="C:cytoplasm"/>
    <property type="evidence" value="ECO:0007669"/>
    <property type="project" value="TreeGrafter"/>
</dbReference>
<keyword evidence="5" id="KW-0347">Helicase</keyword>
<keyword evidence="8" id="KW-0694">RNA-binding</keyword>
<keyword evidence="1" id="KW-0930">Antiviral protein</keyword>
<evidence type="ECO:0000256" key="5">
    <source>
        <dbReference type="ARBA" id="ARBA00022806"/>
    </source>
</evidence>
<dbReference type="SUPFAM" id="SSF52540">
    <property type="entry name" value="P-loop containing nucleoside triphosphate hydrolases"/>
    <property type="match status" value="1"/>
</dbReference>
<evidence type="ECO:0008006" key="15">
    <source>
        <dbReference type="Google" id="ProtNLM"/>
    </source>
</evidence>
<dbReference type="InterPro" id="IPR001650">
    <property type="entry name" value="Helicase_C-like"/>
</dbReference>
<dbReference type="SMART" id="SM00490">
    <property type="entry name" value="HELICc"/>
    <property type="match status" value="1"/>
</dbReference>
<dbReference type="InterPro" id="IPR036389">
    <property type="entry name" value="RNase_III_sf"/>
</dbReference>
<keyword evidence="4" id="KW-0378">Hydrolase</keyword>
<organism evidence="13 14">
    <name type="scientific">Cercophora scortea</name>
    <dbReference type="NCBI Taxonomy" id="314031"/>
    <lineage>
        <taxon>Eukaryota</taxon>
        <taxon>Fungi</taxon>
        <taxon>Dikarya</taxon>
        <taxon>Ascomycota</taxon>
        <taxon>Pezizomycotina</taxon>
        <taxon>Sordariomycetes</taxon>
        <taxon>Sordariomycetidae</taxon>
        <taxon>Sordariales</taxon>
        <taxon>Lasiosphaeriaceae</taxon>
        <taxon>Cercophora</taxon>
    </lineage>
</organism>